<name>A0A402BKT8_9CHLR</name>
<evidence type="ECO:0000313" key="2">
    <source>
        <dbReference type="Proteomes" id="UP000287171"/>
    </source>
</evidence>
<sequence>MSHTDWRTRLSLTQVESYMRRRVGDIDISVTLHAQEIADEAASHFNARDDGKTPQEFVTAAQNVIRYYNGE</sequence>
<dbReference type="EMBL" id="BIFT01000003">
    <property type="protein sequence ID" value="GCE31978.1"/>
    <property type="molecule type" value="Genomic_DNA"/>
</dbReference>
<organism evidence="1 2">
    <name type="scientific">Dictyobacter alpinus</name>
    <dbReference type="NCBI Taxonomy" id="2014873"/>
    <lineage>
        <taxon>Bacteria</taxon>
        <taxon>Bacillati</taxon>
        <taxon>Chloroflexota</taxon>
        <taxon>Ktedonobacteria</taxon>
        <taxon>Ktedonobacterales</taxon>
        <taxon>Dictyobacteraceae</taxon>
        <taxon>Dictyobacter</taxon>
    </lineage>
</organism>
<dbReference type="RefSeq" id="WP_126631997.1">
    <property type="nucleotide sequence ID" value="NZ_BIFT01000003.1"/>
</dbReference>
<proteinExistence type="predicted"/>
<dbReference type="AlphaFoldDB" id="A0A402BKT8"/>
<dbReference type="Proteomes" id="UP000287171">
    <property type="component" value="Unassembled WGS sequence"/>
</dbReference>
<protein>
    <submittedName>
        <fullName evidence="1">Uncharacterized protein</fullName>
    </submittedName>
</protein>
<accession>A0A402BKT8</accession>
<reference evidence="2" key="1">
    <citation type="submission" date="2018-12" db="EMBL/GenBank/DDBJ databases">
        <title>Tengunoibacter tsumagoiensis gen. nov., sp. nov., Dictyobacter kobayashii sp. nov., D. alpinus sp. nov., and D. joshuensis sp. nov. and description of Dictyobacteraceae fam. nov. within the order Ktedonobacterales isolated from Tengu-no-mugimeshi.</title>
        <authorList>
            <person name="Wang C.M."/>
            <person name="Zheng Y."/>
            <person name="Sakai Y."/>
            <person name="Toyoda A."/>
            <person name="Minakuchi Y."/>
            <person name="Abe K."/>
            <person name="Yokota A."/>
            <person name="Yabe S."/>
        </authorList>
    </citation>
    <scope>NUCLEOTIDE SEQUENCE [LARGE SCALE GENOMIC DNA]</scope>
    <source>
        <strain evidence="2">Uno16</strain>
    </source>
</reference>
<evidence type="ECO:0000313" key="1">
    <source>
        <dbReference type="EMBL" id="GCE31978.1"/>
    </source>
</evidence>
<keyword evidence="2" id="KW-1185">Reference proteome</keyword>
<gene>
    <name evidence="1" type="ORF">KDA_74620</name>
</gene>
<comment type="caution">
    <text evidence="1">The sequence shown here is derived from an EMBL/GenBank/DDBJ whole genome shotgun (WGS) entry which is preliminary data.</text>
</comment>